<feature type="transmembrane region" description="Helical" evidence="1">
    <location>
        <begin position="12"/>
        <end position="30"/>
    </location>
</feature>
<feature type="transmembrane region" description="Helical" evidence="1">
    <location>
        <begin position="102"/>
        <end position="119"/>
    </location>
</feature>
<protein>
    <submittedName>
        <fullName evidence="3">Tripartite tricarboxylate transporter TctB family protein</fullName>
    </submittedName>
</protein>
<dbReference type="Pfam" id="PF07331">
    <property type="entry name" value="TctB"/>
    <property type="match status" value="1"/>
</dbReference>
<gene>
    <name evidence="3" type="ORF">TRL7639_03071</name>
</gene>
<keyword evidence="1" id="KW-0472">Membrane</keyword>
<feature type="transmembrane region" description="Helical" evidence="1">
    <location>
        <begin position="42"/>
        <end position="60"/>
    </location>
</feature>
<sequence>MTTRVLNSNTVIGGVLTVFGLAAVAASLSINPDPDGGWGARIFPLVGSVALVVLGVLECVKGLSSSAPISPPKEEGSSPLPAIFSLVALSLAYVWLMGKFGYLISTGIAAVLVLMIFGVRNPLGLLVAAIICPAIYHFIFFVMLGVFPPYGEWFDLLDVIEGN</sequence>
<feature type="transmembrane region" description="Helical" evidence="1">
    <location>
        <begin position="80"/>
        <end position="96"/>
    </location>
</feature>
<keyword evidence="1" id="KW-0812">Transmembrane</keyword>
<organism evidence="3 4">
    <name type="scientific">Falsiruegeria litorea R37</name>
    <dbReference type="NCBI Taxonomy" id="1200284"/>
    <lineage>
        <taxon>Bacteria</taxon>
        <taxon>Pseudomonadati</taxon>
        <taxon>Pseudomonadota</taxon>
        <taxon>Alphaproteobacteria</taxon>
        <taxon>Rhodobacterales</taxon>
        <taxon>Roseobacteraceae</taxon>
        <taxon>Falsiruegeria</taxon>
    </lineage>
</organism>
<keyword evidence="1" id="KW-1133">Transmembrane helix</keyword>
<name>A0A1Y5T6Z5_9RHOB</name>
<dbReference type="RefSeq" id="WP_085796720.1">
    <property type="nucleotide sequence ID" value="NZ_FWFO01000002.1"/>
</dbReference>
<dbReference type="Proteomes" id="UP000193077">
    <property type="component" value="Unassembled WGS sequence"/>
</dbReference>
<evidence type="ECO:0000259" key="2">
    <source>
        <dbReference type="Pfam" id="PF07331"/>
    </source>
</evidence>
<keyword evidence="4" id="KW-1185">Reference proteome</keyword>
<accession>A0A1Y5T6Z5</accession>
<dbReference type="InterPro" id="IPR009936">
    <property type="entry name" value="DUF1468"/>
</dbReference>
<dbReference type="EMBL" id="FWFO01000002">
    <property type="protein sequence ID" value="SLN56980.1"/>
    <property type="molecule type" value="Genomic_DNA"/>
</dbReference>
<evidence type="ECO:0000313" key="4">
    <source>
        <dbReference type="Proteomes" id="UP000193077"/>
    </source>
</evidence>
<dbReference type="AlphaFoldDB" id="A0A1Y5T6Z5"/>
<feature type="domain" description="DUF1468" evidence="2">
    <location>
        <begin position="11"/>
        <end position="147"/>
    </location>
</feature>
<reference evidence="3 4" key="1">
    <citation type="submission" date="2017-03" db="EMBL/GenBank/DDBJ databases">
        <authorList>
            <person name="Afonso C.L."/>
            <person name="Miller P.J."/>
            <person name="Scott M.A."/>
            <person name="Spackman E."/>
            <person name="Goraichik I."/>
            <person name="Dimitrov K.M."/>
            <person name="Suarez D.L."/>
            <person name="Swayne D.E."/>
        </authorList>
    </citation>
    <scope>NUCLEOTIDE SEQUENCE [LARGE SCALE GENOMIC DNA]</scope>
    <source>
        <strain evidence="3 4">CECT 7639</strain>
    </source>
</reference>
<proteinExistence type="predicted"/>
<feature type="transmembrane region" description="Helical" evidence="1">
    <location>
        <begin position="126"/>
        <end position="147"/>
    </location>
</feature>
<evidence type="ECO:0000256" key="1">
    <source>
        <dbReference type="SAM" id="Phobius"/>
    </source>
</evidence>
<evidence type="ECO:0000313" key="3">
    <source>
        <dbReference type="EMBL" id="SLN56980.1"/>
    </source>
</evidence>